<gene>
    <name evidence="5" type="ORF">C7444_11125</name>
</gene>
<dbReference type="InterPro" id="IPR059020">
    <property type="entry name" value="CapW_CTD"/>
</dbReference>
<evidence type="ECO:0000313" key="5">
    <source>
        <dbReference type="EMBL" id="PXW94942.1"/>
    </source>
</evidence>
<dbReference type="PANTHER" id="PTHR34580:SF3">
    <property type="entry name" value="PROTEIN PAFB"/>
    <property type="match status" value="1"/>
</dbReference>
<dbReference type="PROSITE" id="PS52050">
    <property type="entry name" value="WYL"/>
    <property type="match status" value="1"/>
</dbReference>
<keyword evidence="6" id="KW-1185">Reference proteome</keyword>
<accession>A0A318GY45</accession>
<evidence type="ECO:0000259" key="3">
    <source>
        <dbReference type="Pfam" id="PF26107"/>
    </source>
</evidence>
<comment type="caution">
    <text evidence="5">The sequence shown here is derived from an EMBL/GenBank/DDBJ whole genome shotgun (WGS) entry which is preliminary data.</text>
</comment>
<evidence type="ECO:0000256" key="1">
    <source>
        <dbReference type="SAM" id="MobiDB-lite"/>
    </source>
</evidence>
<feature type="domain" description="DNA-binding transcriptional repressor CapW winged helix-turn-helix" evidence="4">
    <location>
        <begin position="26"/>
        <end position="105"/>
    </location>
</feature>
<feature type="domain" description="DNA-binding transcriptional repressor CapW C-terminal dimerisation" evidence="3">
    <location>
        <begin position="225"/>
        <end position="293"/>
    </location>
</feature>
<reference evidence="5 6" key="1">
    <citation type="submission" date="2018-05" db="EMBL/GenBank/DDBJ databases">
        <title>Genomic Encyclopedia of Type Strains, Phase IV (KMG-IV): sequencing the most valuable type-strain genomes for metagenomic binning, comparative biology and taxonomic classification.</title>
        <authorList>
            <person name="Goeker M."/>
        </authorList>
    </citation>
    <scope>NUCLEOTIDE SEQUENCE [LARGE SCALE GENOMIC DNA]</scope>
    <source>
        <strain evidence="5 6">DSM 566</strain>
    </source>
</reference>
<sequence>MRTPPAAPPAKQVPNPEPRAVSRWGQDRRLEFIDFRLRWDGRLNRSDLIGFFGISVPQASLDIARYTELAPANLVYDRSARVYVSGSQFVPLYPGSSSSHYLNELLASEVGLLTTETSFIGWRPPVGFVPSPGRAIRADTLVPLLRAIREGRGIRARYQSMSRPEPQERRLTPHALAHDGFRWHVRAHCDSRAEFRDFVIARMGDVQLDEPSGPGSAGDTAWNTMTELVLVPNPKLSLPHRRALEVDYGMVDGEARMQCREALVFYVLRHLGLHVDLSEHPESQQVVLKDKSQVVKYLAPTFFA</sequence>
<dbReference type="EMBL" id="QJJS01000011">
    <property type="protein sequence ID" value="PXW94942.1"/>
    <property type="molecule type" value="Genomic_DNA"/>
</dbReference>
<dbReference type="InterPro" id="IPR016634">
    <property type="entry name" value="CapW-like"/>
</dbReference>
<dbReference type="RefSeq" id="WP_110401196.1">
    <property type="nucleotide sequence ID" value="NZ_QJJS01000011.1"/>
</dbReference>
<evidence type="ECO:0000259" key="2">
    <source>
        <dbReference type="Pfam" id="PF13280"/>
    </source>
</evidence>
<dbReference type="Proteomes" id="UP000247811">
    <property type="component" value="Unassembled WGS sequence"/>
</dbReference>
<dbReference type="InterPro" id="IPR059019">
    <property type="entry name" value="WHD_CapW"/>
</dbReference>
<evidence type="ECO:0000313" key="6">
    <source>
        <dbReference type="Proteomes" id="UP000247811"/>
    </source>
</evidence>
<name>A0A318GY45_9BURK</name>
<feature type="region of interest" description="Disordered" evidence="1">
    <location>
        <begin position="1"/>
        <end position="20"/>
    </location>
</feature>
<feature type="domain" description="WYL" evidence="2">
    <location>
        <begin position="140"/>
        <end position="207"/>
    </location>
</feature>
<dbReference type="InterPro" id="IPR051534">
    <property type="entry name" value="CBASS_pafABC_assoc_protein"/>
</dbReference>
<dbReference type="Pfam" id="PF13280">
    <property type="entry name" value="WYL"/>
    <property type="match status" value="1"/>
</dbReference>
<proteinExistence type="predicted"/>
<dbReference type="InterPro" id="IPR026881">
    <property type="entry name" value="WYL_dom"/>
</dbReference>
<dbReference type="Pfam" id="PF26109">
    <property type="entry name" value="WHD_BrxR"/>
    <property type="match status" value="1"/>
</dbReference>
<dbReference type="Pfam" id="PF26107">
    <property type="entry name" value="BrxR_CTD"/>
    <property type="match status" value="1"/>
</dbReference>
<dbReference type="AlphaFoldDB" id="A0A318GY45"/>
<dbReference type="PANTHER" id="PTHR34580">
    <property type="match status" value="1"/>
</dbReference>
<dbReference type="PIRSF" id="PIRSF015558">
    <property type="entry name" value="Txn_reg_DeoR_prd"/>
    <property type="match status" value="1"/>
</dbReference>
<evidence type="ECO:0000259" key="4">
    <source>
        <dbReference type="Pfam" id="PF26109"/>
    </source>
</evidence>
<protein>
    <submittedName>
        <fullName evidence="5">WYL domain-containing protein</fullName>
    </submittedName>
</protein>
<organism evidence="5 6">
    <name type="scientific">Sphaerotilus hippei</name>
    <dbReference type="NCBI Taxonomy" id="744406"/>
    <lineage>
        <taxon>Bacteria</taxon>
        <taxon>Pseudomonadati</taxon>
        <taxon>Pseudomonadota</taxon>
        <taxon>Betaproteobacteria</taxon>
        <taxon>Burkholderiales</taxon>
        <taxon>Sphaerotilaceae</taxon>
        <taxon>Sphaerotilus</taxon>
    </lineage>
</organism>
<dbReference type="OrthoDB" id="6400324at2"/>